<dbReference type="InterPro" id="IPR027417">
    <property type="entry name" value="P-loop_NTPase"/>
</dbReference>
<sequence length="480" mass="51829">MTPCGKAPATLPRLLELVLTPDLEPYVMKPEIARMISQGVPALAEAAQEWAGGGGDGESLSQLLSERAVERDAPGLARLSDEVAFLTLATTRERGASAFSRTMVSRIGEACERLDPLSVDPLMLERLRRVVLCWQAWAGGAGGLHAAFVDAHRIVCDLAAGLEPEPQAQSENPDEAPSPVPETREEPAVTPADPRLSRIVLPALPLAGSREARQALDAFEAIEALPLPLAPVPDLAAVRARLLRQLPHWESIIDAVLRQVGTRPYAQLRLLLVGPPGVAKTYGASVLMDTLGIPHRVVDCGSLSDAMVMGSSRKWSNGAPGSLWDLVLAHRVANPGLVFDEIEKAGGSNRNGDIRRSLLGLLEPQRAAALLDPYLEVPVDLSGVSVILTANSLHGLSRPLLDRLQVVAVQTPGPEHLEPLASSLLRTVYRECTGDERWADPLTGGEIDLLRRYWRAGSIRSLRCLVEQVISTRETFMTRH</sequence>
<proteinExistence type="predicted"/>
<evidence type="ECO:0000259" key="2">
    <source>
        <dbReference type="Pfam" id="PF00004"/>
    </source>
</evidence>
<evidence type="ECO:0000256" key="1">
    <source>
        <dbReference type="SAM" id="MobiDB-lite"/>
    </source>
</evidence>
<dbReference type="AlphaFoldDB" id="A0A838BJE3"/>
<dbReference type="SUPFAM" id="SSF52540">
    <property type="entry name" value="P-loop containing nucleoside triphosphate hydrolases"/>
    <property type="match status" value="1"/>
</dbReference>
<dbReference type="PANTHER" id="PTHR43718:SF2">
    <property type="entry name" value="LON PROTEASE HOMOLOG, MITOCHONDRIAL"/>
    <property type="match status" value="1"/>
</dbReference>
<dbReference type="GO" id="GO:0016887">
    <property type="term" value="F:ATP hydrolysis activity"/>
    <property type="evidence" value="ECO:0007669"/>
    <property type="project" value="InterPro"/>
</dbReference>
<keyword evidence="4" id="KW-1185">Reference proteome</keyword>
<protein>
    <submittedName>
        <fullName evidence="3">AAA family ATPase</fullName>
    </submittedName>
</protein>
<evidence type="ECO:0000313" key="3">
    <source>
        <dbReference type="EMBL" id="MBA1155667.1"/>
    </source>
</evidence>
<comment type="caution">
    <text evidence="3">The sequence shown here is derived from an EMBL/GenBank/DDBJ whole genome shotgun (WGS) entry which is preliminary data.</text>
</comment>
<dbReference type="GO" id="GO:0004176">
    <property type="term" value="F:ATP-dependent peptidase activity"/>
    <property type="evidence" value="ECO:0007669"/>
    <property type="project" value="InterPro"/>
</dbReference>
<dbReference type="GO" id="GO:0005524">
    <property type="term" value="F:ATP binding"/>
    <property type="evidence" value="ECO:0007669"/>
    <property type="project" value="InterPro"/>
</dbReference>
<dbReference type="PANTHER" id="PTHR43718">
    <property type="entry name" value="LON PROTEASE"/>
    <property type="match status" value="1"/>
</dbReference>
<accession>A0A838BJE3</accession>
<name>A0A838BJE3_9HYPH</name>
<dbReference type="EMBL" id="JACDXJ010000001">
    <property type="protein sequence ID" value="MBA1155667.1"/>
    <property type="molecule type" value="Genomic_DNA"/>
</dbReference>
<dbReference type="GO" id="GO:0007005">
    <property type="term" value="P:mitochondrion organization"/>
    <property type="evidence" value="ECO:0007669"/>
    <property type="project" value="TreeGrafter"/>
</dbReference>
<dbReference type="Gene3D" id="3.40.50.300">
    <property type="entry name" value="P-loop containing nucleotide triphosphate hydrolases"/>
    <property type="match status" value="1"/>
</dbReference>
<dbReference type="Proteomes" id="UP000572984">
    <property type="component" value="Unassembled WGS sequence"/>
</dbReference>
<dbReference type="GO" id="GO:0006515">
    <property type="term" value="P:protein quality control for misfolded or incompletely synthesized proteins"/>
    <property type="evidence" value="ECO:0007669"/>
    <property type="project" value="TreeGrafter"/>
</dbReference>
<dbReference type="GO" id="GO:0004252">
    <property type="term" value="F:serine-type endopeptidase activity"/>
    <property type="evidence" value="ECO:0007669"/>
    <property type="project" value="InterPro"/>
</dbReference>
<reference evidence="3 4" key="1">
    <citation type="submission" date="2020-07" db="EMBL/GenBank/DDBJ databases">
        <title>Draft genome and description of Microvirga mediterraneensis Marseille-Q2068 sp. nov.</title>
        <authorList>
            <person name="Boxberger M."/>
        </authorList>
    </citation>
    <scope>NUCLEOTIDE SEQUENCE [LARGE SCALE GENOMIC DNA]</scope>
    <source>
        <strain evidence="3 4">Marseille-Q2068</strain>
    </source>
</reference>
<dbReference type="RefSeq" id="WP_181051287.1">
    <property type="nucleotide sequence ID" value="NZ_JACDXJ010000001.1"/>
</dbReference>
<organism evidence="3 4">
    <name type="scientific">Microvirga mediterraneensis</name>
    <dbReference type="NCBI Taxonomy" id="2754695"/>
    <lineage>
        <taxon>Bacteria</taxon>
        <taxon>Pseudomonadati</taxon>
        <taxon>Pseudomonadota</taxon>
        <taxon>Alphaproteobacteria</taxon>
        <taxon>Hyphomicrobiales</taxon>
        <taxon>Methylobacteriaceae</taxon>
        <taxon>Microvirga</taxon>
    </lineage>
</organism>
<dbReference type="Pfam" id="PF00004">
    <property type="entry name" value="AAA"/>
    <property type="match status" value="1"/>
</dbReference>
<dbReference type="GO" id="GO:0051131">
    <property type="term" value="P:chaperone-mediated protein complex assembly"/>
    <property type="evidence" value="ECO:0007669"/>
    <property type="project" value="TreeGrafter"/>
</dbReference>
<gene>
    <name evidence="3" type="ORF">H0S73_05890</name>
</gene>
<dbReference type="InterPro" id="IPR003959">
    <property type="entry name" value="ATPase_AAA_core"/>
</dbReference>
<dbReference type="GO" id="GO:0003697">
    <property type="term" value="F:single-stranded DNA binding"/>
    <property type="evidence" value="ECO:0007669"/>
    <property type="project" value="TreeGrafter"/>
</dbReference>
<feature type="domain" description="ATPase AAA-type core" evidence="2">
    <location>
        <begin position="270"/>
        <end position="407"/>
    </location>
</feature>
<feature type="region of interest" description="Disordered" evidence="1">
    <location>
        <begin position="163"/>
        <end position="192"/>
    </location>
</feature>
<evidence type="ECO:0000313" key="4">
    <source>
        <dbReference type="Proteomes" id="UP000572984"/>
    </source>
</evidence>
<dbReference type="InterPro" id="IPR027065">
    <property type="entry name" value="Lon_Prtase"/>
</dbReference>